<comment type="caution">
    <text evidence="7">The sequence shown here is derived from an EMBL/GenBank/DDBJ whole genome shotgun (WGS) entry which is preliminary data.</text>
</comment>
<dbReference type="GO" id="GO:0000105">
    <property type="term" value="P:L-histidine biosynthetic process"/>
    <property type="evidence" value="ECO:0007669"/>
    <property type="project" value="UniProtKB-UniRule"/>
</dbReference>
<dbReference type="InterPro" id="IPR020565">
    <property type="entry name" value="ImidazoleglycerP_deHydtase_CS"/>
</dbReference>
<evidence type="ECO:0000313" key="7">
    <source>
        <dbReference type="EMBL" id="RLE13261.1"/>
    </source>
</evidence>
<reference evidence="7 8" key="1">
    <citation type="submission" date="2018-06" db="EMBL/GenBank/DDBJ databases">
        <title>Extensive metabolic versatility and redundancy in microbially diverse, dynamic hydrothermal sediments.</title>
        <authorList>
            <person name="Dombrowski N."/>
            <person name="Teske A."/>
            <person name="Baker B.J."/>
        </authorList>
    </citation>
    <scope>NUCLEOTIDE SEQUENCE [LARGE SCALE GENOMIC DNA]</scope>
    <source>
        <strain evidence="7">B19_G9</strain>
    </source>
</reference>
<keyword evidence="4 6" id="KW-0368">Histidine biosynthesis</keyword>
<dbReference type="Pfam" id="PF00475">
    <property type="entry name" value="IGPD"/>
    <property type="match status" value="1"/>
</dbReference>
<comment type="pathway">
    <text evidence="1 6">Amino-acid biosynthesis; L-histidine biosynthesis; L-histidine from 5-phospho-alpha-D-ribose 1-diphosphate: step 6/9.</text>
</comment>
<protein>
    <recommendedName>
        <fullName evidence="2 6">Imidazoleglycerol-phosphate dehydratase</fullName>
        <shortName evidence="6">IGPD</shortName>
        <ecNumber evidence="6">4.2.1.19</ecNumber>
    </recommendedName>
</protein>
<evidence type="ECO:0000256" key="5">
    <source>
        <dbReference type="ARBA" id="ARBA00023239"/>
    </source>
</evidence>
<evidence type="ECO:0000256" key="1">
    <source>
        <dbReference type="ARBA" id="ARBA00005047"/>
    </source>
</evidence>
<dbReference type="PROSITE" id="PS00954">
    <property type="entry name" value="IGP_DEHYDRATASE_1"/>
    <property type="match status" value="1"/>
</dbReference>
<comment type="similarity">
    <text evidence="6">Belongs to the imidazoleglycerol-phosphate dehydratase family.</text>
</comment>
<keyword evidence="3 6" id="KW-0028">Amino-acid biosynthesis</keyword>
<evidence type="ECO:0000256" key="6">
    <source>
        <dbReference type="HAMAP-Rule" id="MF_00076"/>
    </source>
</evidence>
<dbReference type="FunFam" id="3.30.230.40:FF:000003">
    <property type="entry name" value="Imidazoleglycerol-phosphate dehydratase HisB"/>
    <property type="match status" value="1"/>
</dbReference>
<dbReference type="GO" id="GO:0005737">
    <property type="term" value="C:cytoplasm"/>
    <property type="evidence" value="ECO:0007669"/>
    <property type="project" value="UniProtKB-SubCell"/>
</dbReference>
<keyword evidence="6" id="KW-0963">Cytoplasm</keyword>
<comment type="catalytic activity">
    <reaction evidence="6">
        <text>D-erythro-1-(imidazol-4-yl)glycerol 3-phosphate = 3-(imidazol-4-yl)-2-oxopropyl phosphate + H2O</text>
        <dbReference type="Rhea" id="RHEA:11040"/>
        <dbReference type="ChEBI" id="CHEBI:15377"/>
        <dbReference type="ChEBI" id="CHEBI:57766"/>
        <dbReference type="ChEBI" id="CHEBI:58278"/>
        <dbReference type="EC" id="4.2.1.19"/>
    </reaction>
</comment>
<dbReference type="FunFam" id="3.30.230.40:FF:000001">
    <property type="entry name" value="Imidazoleglycerol-phosphate dehydratase HisB"/>
    <property type="match status" value="1"/>
</dbReference>
<dbReference type="Gene3D" id="3.30.230.40">
    <property type="entry name" value="Imidazole glycerol phosphate dehydratase, domain 1"/>
    <property type="match status" value="2"/>
</dbReference>
<gene>
    <name evidence="6" type="primary">hisB</name>
    <name evidence="7" type="ORF">DRI96_03235</name>
</gene>
<comment type="subcellular location">
    <subcellularLocation>
        <location evidence="6">Cytoplasm</location>
    </subcellularLocation>
</comment>
<dbReference type="NCBIfam" id="NF002114">
    <property type="entry name" value="PRK00951.2-4"/>
    <property type="match status" value="1"/>
</dbReference>
<dbReference type="PANTHER" id="PTHR23133">
    <property type="entry name" value="IMIDAZOLEGLYCEROL-PHOSPHATE DEHYDRATASE HIS7"/>
    <property type="match status" value="1"/>
</dbReference>
<dbReference type="EC" id="4.2.1.19" evidence="6"/>
<accession>A0A662DG45</accession>
<sequence length="197" mass="22497">MLRQAEITRKTRETEINLYLDLDGTGSSDISTGYPFFDHMLELFCLHGFFNLRIRAKGDIQVDEHHLVEDVGICLGKAFSQALKDKTGIKRYGFSAIPMDEVLAQCIVDISGRPVLVFNIKNNREIKAKIAESFKDFFRAFCVHSGITLHINVYYGDGYHHTLEAIFKSFGVSLDQATQRERRRENLPSTKGYIEEV</sequence>
<evidence type="ECO:0000256" key="2">
    <source>
        <dbReference type="ARBA" id="ARBA00016664"/>
    </source>
</evidence>
<dbReference type="EMBL" id="QMQB01000100">
    <property type="protein sequence ID" value="RLE13261.1"/>
    <property type="molecule type" value="Genomic_DNA"/>
</dbReference>
<dbReference type="Proteomes" id="UP000267654">
    <property type="component" value="Unassembled WGS sequence"/>
</dbReference>
<dbReference type="NCBIfam" id="NF002111">
    <property type="entry name" value="PRK00951.2-1"/>
    <property type="match status" value="1"/>
</dbReference>
<proteinExistence type="inferred from homology"/>
<name>A0A662DG45_UNCAE</name>
<dbReference type="PANTHER" id="PTHR23133:SF2">
    <property type="entry name" value="IMIDAZOLEGLYCEROL-PHOSPHATE DEHYDRATASE"/>
    <property type="match status" value="1"/>
</dbReference>
<organism evidence="7 8">
    <name type="scientific">Aerophobetes bacterium</name>
    <dbReference type="NCBI Taxonomy" id="2030807"/>
    <lineage>
        <taxon>Bacteria</taxon>
        <taxon>Candidatus Aerophobota</taxon>
    </lineage>
</organism>
<keyword evidence="5 6" id="KW-0456">Lyase</keyword>
<dbReference type="GO" id="GO:0004424">
    <property type="term" value="F:imidazoleglycerol-phosphate dehydratase activity"/>
    <property type="evidence" value="ECO:0007669"/>
    <property type="project" value="UniProtKB-UniRule"/>
</dbReference>
<dbReference type="InterPro" id="IPR020568">
    <property type="entry name" value="Ribosomal_Su5_D2-typ_SF"/>
</dbReference>
<dbReference type="UniPathway" id="UPA00031">
    <property type="reaction ID" value="UER00011"/>
</dbReference>
<evidence type="ECO:0000256" key="4">
    <source>
        <dbReference type="ARBA" id="ARBA00023102"/>
    </source>
</evidence>
<dbReference type="SUPFAM" id="SSF54211">
    <property type="entry name" value="Ribosomal protein S5 domain 2-like"/>
    <property type="match status" value="2"/>
</dbReference>
<evidence type="ECO:0000313" key="8">
    <source>
        <dbReference type="Proteomes" id="UP000267654"/>
    </source>
</evidence>
<evidence type="ECO:0000256" key="3">
    <source>
        <dbReference type="ARBA" id="ARBA00022605"/>
    </source>
</evidence>
<dbReference type="HAMAP" id="MF_00076">
    <property type="entry name" value="HisB"/>
    <property type="match status" value="1"/>
</dbReference>
<dbReference type="AlphaFoldDB" id="A0A662DG45"/>
<dbReference type="InterPro" id="IPR038494">
    <property type="entry name" value="IGPD_sf"/>
</dbReference>
<dbReference type="CDD" id="cd07914">
    <property type="entry name" value="IGPD"/>
    <property type="match status" value="1"/>
</dbReference>
<dbReference type="InterPro" id="IPR000807">
    <property type="entry name" value="ImidazoleglycerolP_deHydtase"/>
</dbReference>